<protein>
    <submittedName>
        <fullName evidence="2">Uncharacterized protein</fullName>
    </submittedName>
</protein>
<evidence type="ECO:0000256" key="1">
    <source>
        <dbReference type="SAM" id="Phobius"/>
    </source>
</evidence>
<keyword evidence="1" id="KW-0812">Transmembrane</keyword>
<gene>
    <name evidence="2" type="ORF">KAM644c_45780</name>
</gene>
<keyword evidence="1" id="KW-0472">Membrane</keyword>
<dbReference type="AlphaFoldDB" id="A0AAN1Y9H1"/>
<dbReference type="EMBL" id="AP026407">
    <property type="protein sequence ID" value="BDO15512.1"/>
    <property type="molecule type" value="Genomic_DNA"/>
</dbReference>
<accession>A0AAN1Y9H1</accession>
<reference evidence="2" key="1">
    <citation type="submission" date="2022-07" db="EMBL/GenBank/DDBJ databases">
        <title>Complete genome sequence of carbapenem-resistant Klebsiella spp. in Japan.</title>
        <authorList>
            <person name="Maehana S."/>
            <person name="Suzuki M."/>
            <person name="Kitasato H."/>
        </authorList>
    </citation>
    <scope>NUCLEOTIDE SEQUENCE</scope>
    <source>
        <strain evidence="2">KAM644</strain>
    </source>
</reference>
<dbReference type="Proteomes" id="UP001058353">
    <property type="component" value="Chromosome"/>
</dbReference>
<evidence type="ECO:0000313" key="3">
    <source>
        <dbReference type="Proteomes" id="UP001058353"/>
    </source>
</evidence>
<name>A0AAN1Y9H1_9ENTR</name>
<sequence length="84" mass="9481">MRLISTPSQKALLYIPIEKLGSIYLLSTGNNNDIKTVIAKKTIKTEEINFIGWFCNLLYQKIILFFTSFSSILAHSIILSSAQN</sequence>
<organism evidence="2 3">
    <name type="scientific">Klebsiella quasipneumoniae subsp. quasipneumoniae</name>
    <dbReference type="NCBI Taxonomy" id="1667327"/>
    <lineage>
        <taxon>Bacteria</taxon>
        <taxon>Pseudomonadati</taxon>
        <taxon>Pseudomonadota</taxon>
        <taxon>Gammaproteobacteria</taxon>
        <taxon>Enterobacterales</taxon>
        <taxon>Enterobacteriaceae</taxon>
        <taxon>Klebsiella/Raoultella group</taxon>
        <taxon>Klebsiella</taxon>
        <taxon>Klebsiella pneumoniae complex</taxon>
    </lineage>
</organism>
<feature type="transmembrane region" description="Helical" evidence="1">
    <location>
        <begin position="62"/>
        <end position="82"/>
    </location>
</feature>
<proteinExistence type="predicted"/>
<keyword evidence="1" id="KW-1133">Transmembrane helix</keyword>
<evidence type="ECO:0000313" key="2">
    <source>
        <dbReference type="EMBL" id="BDO15512.1"/>
    </source>
</evidence>